<evidence type="ECO:0000256" key="5">
    <source>
        <dbReference type="SAM" id="MobiDB-lite"/>
    </source>
</evidence>
<feature type="compositionally biased region" description="Basic and acidic residues" evidence="5">
    <location>
        <begin position="74"/>
        <end position="92"/>
    </location>
</feature>
<evidence type="ECO:0000256" key="1">
    <source>
        <dbReference type="ARBA" id="ARBA00022723"/>
    </source>
</evidence>
<dbReference type="InterPro" id="IPR006564">
    <property type="entry name" value="Znf_PMZ"/>
</dbReference>
<evidence type="ECO:0000259" key="6">
    <source>
        <dbReference type="PROSITE" id="PS50966"/>
    </source>
</evidence>
<feature type="compositionally biased region" description="Pro residues" evidence="5">
    <location>
        <begin position="27"/>
        <end position="40"/>
    </location>
</feature>
<keyword evidence="2 4" id="KW-0863">Zinc-finger</keyword>
<dbReference type="PANTHER" id="PTHR47718:SF17">
    <property type="entry name" value="PROTEIN FAR1-RELATED SEQUENCE 5-LIKE"/>
    <property type="match status" value="1"/>
</dbReference>
<reference evidence="7" key="2">
    <citation type="submission" date="2008-12" db="EMBL/GenBank/DDBJ databases">
        <title>Improved gene annotation of the rice (Oryza sativa) genomes.</title>
        <authorList>
            <person name="Wang J."/>
            <person name="Li R."/>
            <person name="Fan W."/>
            <person name="Huang Q."/>
            <person name="Zhang J."/>
            <person name="Zhou Y."/>
            <person name="Hu Y."/>
            <person name="Zi S."/>
            <person name="Li J."/>
            <person name="Ni P."/>
            <person name="Zheng H."/>
            <person name="Zhang Y."/>
            <person name="Zhao M."/>
            <person name="Hao Q."/>
            <person name="McDermott J."/>
            <person name="Samudrala R."/>
            <person name="Kristiansen K."/>
            <person name="Wong G.K.-S."/>
        </authorList>
    </citation>
    <scope>NUCLEOTIDE SEQUENCE</scope>
</reference>
<accession>B9F0H6</accession>
<dbReference type="Pfam" id="PF10551">
    <property type="entry name" value="MULE"/>
    <property type="match status" value="1"/>
</dbReference>
<keyword evidence="3" id="KW-0862">Zinc</keyword>
<dbReference type="Pfam" id="PF03101">
    <property type="entry name" value="FAR1"/>
    <property type="match status" value="1"/>
</dbReference>
<name>B9F0H6_ORYSJ</name>
<feature type="compositionally biased region" description="Basic residues" evidence="5">
    <location>
        <begin position="116"/>
        <end position="131"/>
    </location>
</feature>
<feature type="compositionally biased region" description="Low complexity" evidence="5">
    <location>
        <begin position="41"/>
        <end position="50"/>
    </location>
</feature>
<keyword evidence="1" id="KW-0479">Metal-binding</keyword>
<proteinExistence type="predicted"/>
<dbReference type="EMBL" id="CM000139">
    <property type="protein sequence ID" value="EEE57168.1"/>
    <property type="molecule type" value="Genomic_DNA"/>
</dbReference>
<gene>
    <name evidence="7" type="ORF">OsJ_07098</name>
</gene>
<evidence type="ECO:0000256" key="4">
    <source>
        <dbReference type="PROSITE-ProRule" id="PRU00325"/>
    </source>
</evidence>
<feature type="domain" description="SWIM-type" evidence="6">
    <location>
        <begin position="704"/>
        <end position="742"/>
    </location>
</feature>
<organism evidence="7">
    <name type="scientific">Oryza sativa subsp. japonica</name>
    <name type="common">Rice</name>
    <dbReference type="NCBI Taxonomy" id="39947"/>
    <lineage>
        <taxon>Eukaryota</taxon>
        <taxon>Viridiplantae</taxon>
        <taxon>Streptophyta</taxon>
        <taxon>Embryophyta</taxon>
        <taxon>Tracheophyta</taxon>
        <taxon>Spermatophyta</taxon>
        <taxon>Magnoliopsida</taxon>
        <taxon>Liliopsida</taxon>
        <taxon>Poales</taxon>
        <taxon>Poaceae</taxon>
        <taxon>BOP clade</taxon>
        <taxon>Oryzoideae</taxon>
        <taxon>Oryzeae</taxon>
        <taxon>Oryzinae</taxon>
        <taxon>Oryza</taxon>
        <taxon>Oryza sativa</taxon>
    </lineage>
</organism>
<dbReference type="InterPro" id="IPR007527">
    <property type="entry name" value="Znf_SWIM"/>
</dbReference>
<evidence type="ECO:0000313" key="7">
    <source>
        <dbReference type="EMBL" id="EEE57168.1"/>
    </source>
</evidence>
<protein>
    <recommendedName>
        <fullName evidence="6">SWIM-type domain-containing protein</fullName>
    </recommendedName>
</protein>
<evidence type="ECO:0000256" key="2">
    <source>
        <dbReference type="ARBA" id="ARBA00022771"/>
    </source>
</evidence>
<dbReference type="PANTHER" id="PTHR47718">
    <property type="entry name" value="OS01G0519700 PROTEIN"/>
    <property type="match status" value="1"/>
</dbReference>
<dbReference type="Proteomes" id="UP000007752">
    <property type="component" value="Chromosome 2"/>
</dbReference>
<dbReference type="HOGENOM" id="CLU_008459_7_2_1"/>
<dbReference type="InterPro" id="IPR004330">
    <property type="entry name" value="FAR1_DNA_bnd_dom"/>
</dbReference>
<dbReference type="AlphaFoldDB" id="B9F0H6"/>
<dbReference type="SMART" id="SM00575">
    <property type="entry name" value="ZnF_PMZ"/>
    <property type="match status" value="1"/>
</dbReference>
<dbReference type="InterPro" id="IPR018289">
    <property type="entry name" value="MULE_transposase_dom"/>
</dbReference>
<reference evidence="7" key="1">
    <citation type="journal article" date="2005" name="PLoS Biol.">
        <title>The genomes of Oryza sativa: a history of duplications.</title>
        <authorList>
            <person name="Yu J."/>
            <person name="Wang J."/>
            <person name="Lin W."/>
            <person name="Li S."/>
            <person name="Li H."/>
            <person name="Zhou J."/>
            <person name="Ni P."/>
            <person name="Dong W."/>
            <person name="Hu S."/>
            <person name="Zeng C."/>
            <person name="Zhang J."/>
            <person name="Zhang Y."/>
            <person name="Li R."/>
            <person name="Xu Z."/>
            <person name="Li S."/>
            <person name="Li X."/>
            <person name="Zheng H."/>
            <person name="Cong L."/>
            <person name="Lin L."/>
            <person name="Yin J."/>
            <person name="Geng J."/>
            <person name="Li G."/>
            <person name="Shi J."/>
            <person name="Liu J."/>
            <person name="Lv H."/>
            <person name="Li J."/>
            <person name="Wang J."/>
            <person name="Deng Y."/>
            <person name="Ran L."/>
            <person name="Shi X."/>
            <person name="Wang X."/>
            <person name="Wu Q."/>
            <person name="Li C."/>
            <person name="Ren X."/>
            <person name="Wang J."/>
            <person name="Wang X."/>
            <person name="Li D."/>
            <person name="Liu D."/>
            <person name="Zhang X."/>
            <person name="Ji Z."/>
            <person name="Zhao W."/>
            <person name="Sun Y."/>
            <person name="Zhang Z."/>
            <person name="Bao J."/>
            <person name="Han Y."/>
            <person name="Dong L."/>
            <person name="Ji J."/>
            <person name="Chen P."/>
            <person name="Wu S."/>
            <person name="Liu J."/>
            <person name="Xiao Y."/>
            <person name="Bu D."/>
            <person name="Tan J."/>
            <person name="Yang L."/>
            <person name="Ye C."/>
            <person name="Zhang J."/>
            <person name="Xu J."/>
            <person name="Zhou Y."/>
            <person name="Yu Y."/>
            <person name="Zhang B."/>
            <person name="Zhuang S."/>
            <person name="Wei H."/>
            <person name="Liu B."/>
            <person name="Lei M."/>
            <person name="Yu H."/>
            <person name="Li Y."/>
            <person name="Xu H."/>
            <person name="Wei S."/>
            <person name="He X."/>
            <person name="Fang L."/>
            <person name="Zhang Z."/>
            <person name="Zhang Y."/>
            <person name="Huang X."/>
            <person name="Su Z."/>
            <person name="Tong W."/>
            <person name="Li J."/>
            <person name="Tong Z."/>
            <person name="Li S."/>
            <person name="Ye J."/>
            <person name="Wang L."/>
            <person name="Fang L."/>
            <person name="Lei T."/>
            <person name="Chen C."/>
            <person name="Chen H."/>
            <person name="Xu Z."/>
            <person name="Li H."/>
            <person name="Huang H."/>
            <person name="Zhang F."/>
            <person name="Xu H."/>
            <person name="Li N."/>
            <person name="Zhao C."/>
            <person name="Li S."/>
            <person name="Dong L."/>
            <person name="Huang Y."/>
            <person name="Li L."/>
            <person name="Xi Y."/>
            <person name="Qi Q."/>
            <person name="Li W."/>
            <person name="Zhang B."/>
            <person name="Hu W."/>
            <person name="Zhang Y."/>
            <person name="Tian X."/>
            <person name="Jiao Y."/>
            <person name="Liang X."/>
            <person name="Jin J."/>
            <person name="Gao L."/>
            <person name="Zheng W."/>
            <person name="Hao B."/>
            <person name="Liu S."/>
            <person name="Wang W."/>
            <person name="Yuan L."/>
            <person name="Cao M."/>
            <person name="McDermott J."/>
            <person name="Samudrala R."/>
            <person name="Wang J."/>
            <person name="Wong G.K."/>
            <person name="Yang H."/>
        </authorList>
    </citation>
    <scope>NUCLEOTIDE SEQUENCE [LARGE SCALE GENOMIC DNA]</scope>
</reference>
<dbReference type="GO" id="GO:0008270">
    <property type="term" value="F:zinc ion binding"/>
    <property type="evidence" value="ECO:0007669"/>
    <property type="project" value="UniProtKB-KW"/>
</dbReference>
<evidence type="ECO:0000256" key="3">
    <source>
        <dbReference type="ARBA" id="ARBA00022833"/>
    </source>
</evidence>
<dbReference type="PROSITE" id="PS50966">
    <property type="entry name" value="ZF_SWIM"/>
    <property type="match status" value="1"/>
</dbReference>
<feature type="region of interest" description="Disordered" evidence="5">
    <location>
        <begin position="1"/>
        <end position="131"/>
    </location>
</feature>
<sequence>MPPPPTPATTLLYPHGSATGADARRPPVLPPTAGPPPPTTIPLSPANSPFFPSPSHPISPQDPNSSEIGLSPAPDKKRSSSELDKKQLEHESGLLVSLPLPTAAASGSGSGDPHPSRRASRGRRRSSSCFRRIHPVMVNTDGEGGCEGGGGDPMCVDDNAIVAVETGVGVDQGIGSQHDDAGGDRVMEGQGAVTNSGDEMGMRAYGDEAETEEAATVHGSKEGTEELLRKVVYSEEAAYKLYCDYGHRMGFSIRKGKQSYFTGTKRIRTKDYFCSKEGLKEGERLTDANFNDPHTRTNCKAMVRFRVNNHGEWKVIRLVSDHNHNLARPEERHLLRSARSLIAGRSSSVETSKQDSLSCYISMARTLAIGNADLQNLVRHLKSRANEDGMFYWDVQIDRGGRMTNFFWRDGRSRIDFDCFGDVVVFDATYRLNKHNLICAPFVGVNHHWQNTMYGCALLADESMSSFVWLFKSFLEAMGNRHPRSIFTNQDQVMSKAIEEVFPNTCHRISRWHIQKNAASRLGTLNGSKAFNKLFTKCMQGCDSEAEFEETWAGMLREFKLEDNKWLKKLYKLKQKWCGALNKHTFDGGVEYEPQCDSLSNIFNCIAEKFTSPSTIVVVVDKLTEDWREKEIDEDTRCSQKPPACIIKHSDILNHAAKVYTYRIYKLFETYFLDGCGATKFKELHCEDNNRYQFEMTMQGRGSRVCTVHFDMMTMQLNCSCSKFETMGLLCPHALKALSIKNVCSIPETYILKRWTKGAKKCVFNPKQYESSYQECMDDEAAYCSHVMRYAYDLVTKSQGNEELRKSLWETLESGEKELEKYLENVTQYALSYAT</sequence>